<comment type="caution">
    <text evidence="2">The sequence shown here is derived from an EMBL/GenBank/DDBJ whole genome shotgun (WGS) entry which is preliminary data.</text>
</comment>
<reference evidence="2 3" key="1">
    <citation type="submission" date="2021-08" db="EMBL/GenBank/DDBJ databases">
        <title>Streptomyces sp. PTM05 isolated from lichen.</title>
        <authorList>
            <person name="Somphong A."/>
            <person name="Phongsopitanun W."/>
            <person name="Tanasupawat S."/>
        </authorList>
    </citation>
    <scope>NUCLEOTIDE SEQUENCE [LARGE SCALE GENOMIC DNA]</scope>
    <source>
        <strain evidence="2 3">Ptm05</strain>
    </source>
</reference>
<dbReference type="RefSeq" id="WP_222981814.1">
    <property type="nucleotide sequence ID" value="NZ_JAINVZ010000032.1"/>
</dbReference>
<proteinExistence type="predicted"/>
<evidence type="ECO:0000256" key="1">
    <source>
        <dbReference type="SAM" id="MobiDB-lite"/>
    </source>
</evidence>
<dbReference type="Proteomes" id="UP001198565">
    <property type="component" value="Unassembled WGS sequence"/>
</dbReference>
<name>A0ABS7R0G0_9ACTN</name>
<evidence type="ECO:0000313" key="2">
    <source>
        <dbReference type="EMBL" id="MBY8888952.1"/>
    </source>
</evidence>
<sequence length="85" mass="9071">MPVDDQGDRAVAGQGPTHVDQQVIEDHVLTPGGLSRSLYMWANNPCVNASAPARSRIEVTESLCSGTLTATHDPPRSISVAFPSW</sequence>
<protein>
    <submittedName>
        <fullName evidence="2">Uncharacterized protein</fullName>
    </submittedName>
</protein>
<keyword evidence="3" id="KW-1185">Reference proteome</keyword>
<dbReference type="EMBL" id="JAINVZ010000032">
    <property type="protein sequence ID" value="MBY8888952.1"/>
    <property type="molecule type" value="Genomic_DNA"/>
</dbReference>
<gene>
    <name evidence="2" type="ORF">K7472_29500</name>
</gene>
<organism evidence="2 3">
    <name type="scientific">Streptantibioticus parmotrematis</name>
    <dbReference type="NCBI Taxonomy" id="2873249"/>
    <lineage>
        <taxon>Bacteria</taxon>
        <taxon>Bacillati</taxon>
        <taxon>Actinomycetota</taxon>
        <taxon>Actinomycetes</taxon>
        <taxon>Kitasatosporales</taxon>
        <taxon>Streptomycetaceae</taxon>
        <taxon>Streptantibioticus</taxon>
    </lineage>
</organism>
<accession>A0ABS7R0G0</accession>
<feature type="region of interest" description="Disordered" evidence="1">
    <location>
        <begin position="1"/>
        <end position="21"/>
    </location>
</feature>
<evidence type="ECO:0000313" key="3">
    <source>
        <dbReference type="Proteomes" id="UP001198565"/>
    </source>
</evidence>